<reference evidence="4 5" key="1">
    <citation type="journal article" date="2012" name="BMC Genomics">
        <title>Comparative genomic analysis of human infective Trypanosoma cruzi lineages with the bat-restricted subspecies T. cruzi marinkellei.</title>
        <authorList>
            <person name="Franzen O."/>
            <person name="Talavera-Lopez C."/>
            <person name="Ochaya S."/>
            <person name="Butler C.E."/>
            <person name="Messenger L.A."/>
            <person name="Lewis M.D."/>
            <person name="Llewellyn M.S."/>
            <person name="Marinkelle C.J."/>
            <person name="Tyler K.M."/>
            <person name="Miles M.A."/>
            <person name="Andersson B."/>
        </authorList>
    </citation>
    <scope>NUCLEOTIDE SEQUENCE [LARGE SCALE GENOMIC DNA]</scope>
    <source>
        <strain evidence="4 5">B7</strain>
    </source>
</reference>
<dbReference type="PANTHER" id="PTHR43358">
    <property type="entry name" value="ALPHA/BETA-HYDROLASE"/>
    <property type="match status" value="1"/>
</dbReference>
<dbReference type="Gene3D" id="1.25.40.20">
    <property type="entry name" value="Ankyrin repeat-containing domain"/>
    <property type="match status" value="1"/>
</dbReference>
<dbReference type="SUPFAM" id="SSF48403">
    <property type="entry name" value="Ankyrin repeat"/>
    <property type="match status" value="1"/>
</dbReference>
<dbReference type="SUPFAM" id="SSF53474">
    <property type="entry name" value="alpha/beta-Hydrolases"/>
    <property type="match status" value="1"/>
</dbReference>
<comment type="caution">
    <text evidence="4">The sequence shown here is derived from an EMBL/GenBank/DDBJ whole genome shotgun (WGS) entry which is preliminary data.</text>
</comment>
<dbReference type="Pfam" id="PF12796">
    <property type="entry name" value="Ank_2"/>
    <property type="match status" value="1"/>
</dbReference>
<dbReference type="Proteomes" id="UP000007350">
    <property type="component" value="Unassembled WGS sequence"/>
</dbReference>
<dbReference type="AlphaFoldDB" id="K2PFI7"/>
<evidence type="ECO:0000256" key="1">
    <source>
        <dbReference type="PROSITE-ProRule" id="PRU00023"/>
    </source>
</evidence>
<protein>
    <recommendedName>
        <fullName evidence="3">AB hydrolase-1 domain-containing protein</fullName>
    </recommendedName>
</protein>
<dbReference type="SMART" id="SM00248">
    <property type="entry name" value="ANK"/>
    <property type="match status" value="2"/>
</dbReference>
<proteinExistence type="predicted"/>
<evidence type="ECO:0000313" key="5">
    <source>
        <dbReference type="Proteomes" id="UP000007350"/>
    </source>
</evidence>
<accession>K2PFI7</accession>
<dbReference type="InterPro" id="IPR052920">
    <property type="entry name" value="DNA-binding_regulatory"/>
</dbReference>
<evidence type="ECO:0000313" key="4">
    <source>
        <dbReference type="EMBL" id="EKF39747.1"/>
    </source>
</evidence>
<evidence type="ECO:0000259" key="3">
    <source>
        <dbReference type="Pfam" id="PF12697"/>
    </source>
</evidence>
<dbReference type="Pfam" id="PF12697">
    <property type="entry name" value="Abhydrolase_6"/>
    <property type="match status" value="1"/>
</dbReference>
<keyword evidence="5" id="KW-1185">Reference proteome</keyword>
<dbReference type="PROSITE" id="PS50088">
    <property type="entry name" value="ANK_REPEAT"/>
    <property type="match status" value="1"/>
</dbReference>
<dbReference type="InterPro" id="IPR029058">
    <property type="entry name" value="AB_hydrolase_fold"/>
</dbReference>
<gene>
    <name evidence="4" type="ORF">MOQ_000021</name>
</gene>
<keyword evidence="1" id="KW-0040">ANK repeat</keyword>
<dbReference type="Gene3D" id="3.40.50.1820">
    <property type="entry name" value="alpha/beta hydrolase"/>
    <property type="match status" value="1"/>
</dbReference>
<dbReference type="InterPro" id="IPR000073">
    <property type="entry name" value="AB_hydrolase_1"/>
</dbReference>
<dbReference type="PANTHER" id="PTHR43358:SF4">
    <property type="entry name" value="ALPHA_BETA HYDROLASE FOLD-1 DOMAIN-CONTAINING PROTEIN"/>
    <property type="match status" value="1"/>
</dbReference>
<sequence>IIIIIVLQHPPPSLPFPFFSTHPSSMTELHAAAEVGDVWVLKSLCRRRDIDVNALDEHGRTALHIAAAHGRMTFIKKLFSNFHWVNTCILDKNGKTAVQVAPSDIQSELALFLSLKEAKTLERSGRDDQERKEEENVYRDNDVESAEMVNPRVLRKAVICLLLPFVILIFINGTFFALQFITVTLTFYFVSLGYFVSEIAIRPPWYHHHPKSTKLTMHNCPDYWNGYCHDPMRDFGLEYEDVSFTSTDRYTLRGWYVPPPVTNRRKMGIVLVHGGGRDRRAWLRHVPFLHKEGYGCLLFDFREHGLSDGNMRGFTYGMKERFDVVAACQFMRHNYKYERICAVGTSVGGSSVIMAAAIDKTIDVIIAENALLTCATLQDQKIVEMIGGYFSRRTYSKFVLNVFRRTSSLWLNIRIGNKPTKHCQALHCIGKIAPRPILLMHGTADDLVPYRHSLQLYEAALEPKELYISEDAFHCGLYNTHKEEYEERVLSFLQRHGG</sequence>
<feature type="domain" description="AB hydrolase-1" evidence="3">
    <location>
        <begin position="269"/>
        <end position="455"/>
    </location>
</feature>
<dbReference type="EMBL" id="AHKC01000044">
    <property type="protein sequence ID" value="EKF39747.1"/>
    <property type="molecule type" value="Genomic_DNA"/>
</dbReference>
<feature type="transmembrane region" description="Helical" evidence="2">
    <location>
        <begin position="153"/>
        <end position="171"/>
    </location>
</feature>
<dbReference type="PROSITE" id="PS50297">
    <property type="entry name" value="ANK_REP_REGION"/>
    <property type="match status" value="1"/>
</dbReference>
<dbReference type="InterPro" id="IPR036770">
    <property type="entry name" value="Ankyrin_rpt-contain_sf"/>
</dbReference>
<feature type="repeat" description="ANK" evidence="1">
    <location>
        <begin position="58"/>
        <end position="81"/>
    </location>
</feature>
<dbReference type="OrthoDB" id="2498029at2759"/>
<organism evidence="4 5">
    <name type="scientific">Trypanosoma cruzi marinkellei</name>
    <dbReference type="NCBI Taxonomy" id="85056"/>
    <lineage>
        <taxon>Eukaryota</taxon>
        <taxon>Discoba</taxon>
        <taxon>Euglenozoa</taxon>
        <taxon>Kinetoplastea</taxon>
        <taxon>Metakinetoplastina</taxon>
        <taxon>Trypanosomatida</taxon>
        <taxon>Trypanosomatidae</taxon>
        <taxon>Trypanosoma</taxon>
        <taxon>Schizotrypanum</taxon>
    </lineage>
</organism>
<keyword evidence="2" id="KW-0812">Transmembrane</keyword>
<evidence type="ECO:0000256" key="2">
    <source>
        <dbReference type="SAM" id="Phobius"/>
    </source>
</evidence>
<feature type="non-terminal residue" evidence="4">
    <location>
        <position position="1"/>
    </location>
</feature>
<keyword evidence="2" id="KW-1133">Transmembrane helix</keyword>
<dbReference type="InterPro" id="IPR002110">
    <property type="entry name" value="Ankyrin_rpt"/>
</dbReference>
<keyword evidence="2" id="KW-0472">Membrane</keyword>
<name>K2PFI7_TRYCR</name>